<dbReference type="STRING" id="1759059.ATE48_17730"/>
<organism evidence="2 3">
    <name type="scientific">Candidatus Viadribacter manganicus</name>
    <dbReference type="NCBI Taxonomy" id="1759059"/>
    <lineage>
        <taxon>Bacteria</taxon>
        <taxon>Pseudomonadati</taxon>
        <taxon>Pseudomonadota</taxon>
        <taxon>Alphaproteobacteria</taxon>
        <taxon>Hyphomonadales</taxon>
        <taxon>Hyphomonadaceae</taxon>
        <taxon>Candidatus Viadribacter</taxon>
    </lineage>
</organism>
<dbReference type="InParanoid" id="A0A1B1AM12"/>
<dbReference type="OrthoDB" id="3806873at2"/>
<sequence length="349" mass="38117">MSETSHHPDRFKLAWLERVLGAPSGALASFSAKPVGTGQMSLSFRLTLDWKNNEGPASVIAKCPSLDAGTRAIAAALRAYALELGWYRELAPQIGVACPRCLHLESNADETDFILLLQDLAPAQQGDQLAGASITQIESALAQAARLHAPYWGDPRLSQIGWLQPSPNTTALIRQMTPAVYTQFKSRYATRLSPDVLDLCDAFIARIDAYFDLKPAALTVQHRDFRIDNILFEPGDKTAYVVDWQTLGPGAGAADLAYLIGTSIADAGVRAREEERLVALYVDGVRALGASADAEQVWREYRLYAFSGVLMAIIASTNVERTERGDEMFAVMAERPARQALHLESLSLL</sequence>
<dbReference type="RefSeq" id="WP_066773894.1">
    <property type="nucleotide sequence ID" value="NZ_CP013244.1"/>
</dbReference>
<evidence type="ECO:0000313" key="2">
    <source>
        <dbReference type="EMBL" id="ANP47606.1"/>
    </source>
</evidence>
<keyword evidence="3" id="KW-1185">Reference proteome</keyword>
<dbReference type="AlphaFoldDB" id="A0A1B1AM12"/>
<dbReference type="EMBL" id="CP013244">
    <property type="protein sequence ID" value="ANP47606.1"/>
    <property type="molecule type" value="Genomic_DNA"/>
</dbReference>
<gene>
    <name evidence="2" type="ORF">ATE48_17730</name>
</gene>
<proteinExistence type="predicted"/>
<name>A0A1B1AM12_9PROT</name>
<feature type="domain" description="Aminoglycoside phosphotransferase" evidence="1">
    <location>
        <begin position="76"/>
        <end position="276"/>
    </location>
</feature>
<dbReference type="Gene3D" id="3.90.1200.10">
    <property type="match status" value="1"/>
</dbReference>
<evidence type="ECO:0000259" key="1">
    <source>
        <dbReference type="Pfam" id="PF01636"/>
    </source>
</evidence>
<dbReference type="KEGG" id="cbot:ATE48_17730"/>
<dbReference type="Proteomes" id="UP000092498">
    <property type="component" value="Chromosome"/>
</dbReference>
<protein>
    <recommendedName>
        <fullName evidence="1">Aminoglycoside phosphotransferase domain-containing protein</fullName>
    </recommendedName>
</protein>
<dbReference type="PANTHER" id="PTHR11012:SF30">
    <property type="entry name" value="PROTEIN KINASE-LIKE DOMAIN-CONTAINING"/>
    <property type="match status" value="1"/>
</dbReference>
<reference evidence="2 3" key="1">
    <citation type="submission" date="2015-11" db="EMBL/GenBank/DDBJ databases">
        <title>Whole-Genome Sequence of Candidatus Oderbacter manganicum from the National Park Lower Oder Valley, Germany.</title>
        <authorList>
            <person name="Braun B."/>
            <person name="Liere K."/>
            <person name="Szewzyk U."/>
        </authorList>
    </citation>
    <scope>NUCLEOTIDE SEQUENCE [LARGE SCALE GENOMIC DNA]</scope>
    <source>
        <strain evidence="2 3">OTSz_A_272</strain>
    </source>
</reference>
<accession>A0A1B1AM12</accession>
<dbReference type="Pfam" id="PF01636">
    <property type="entry name" value="APH"/>
    <property type="match status" value="1"/>
</dbReference>
<dbReference type="InterPro" id="IPR002575">
    <property type="entry name" value="Aminoglycoside_PTrfase"/>
</dbReference>
<dbReference type="InterPro" id="IPR011009">
    <property type="entry name" value="Kinase-like_dom_sf"/>
</dbReference>
<evidence type="ECO:0000313" key="3">
    <source>
        <dbReference type="Proteomes" id="UP000092498"/>
    </source>
</evidence>
<dbReference type="PANTHER" id="PTHR11012">
    <property type="entry name" value="PROTEIN KINASE-LIKE DOMAIN-CONTAINING"/>
    <property type="match status" value="1"/>
</dbReference>
<dbReference type="SUPFAM" id="SSF56112">
    <property type="entry name" value="Protein kinase-like (PK-like)"/>
    <property type="match status" value="1"/>
</dbReference>